<dbReference type="STRING" id="2070753.A0A3A2ZD91"/>
<dbReference type="EMBL" id="MVGC01000251">
    <property type="protein sequence ID" value="RJE21119.1"/>
    <property type="molecule type" value="Genomic_DNA"/>
</dbReference>
<dbReference type="Proteomes" id="UP000266188">
    <property type="component" value="Unassembled WGS sequence"/>
</dbReference>
<dbReference type="OrthoDB" id="5835829at2759"/>
<organism evidence="2 3">
    <name type="scientific">Aspergillus sclerotialis</name>
    <dbReference type="NCBI Taxonomy" id="2070753"/>
    <lineage>
        <taxon>Eukaryota</taxon>
        <taxon>Fungi</taxon>
        <taxon>Dikarya</taxon>
        <taxon>Ascomycota</taxon>
        <taxon>Pezizomycotina</taxon>
        <taxon>Eurotiomycetes</taxon>
        <taxon>Eurotiomycetidae</taxon>
        <taxon>Eurotiales</taxon>
        <taxon>Aspergillaceae</taxon>
        <taxon>Aspergillus</taxon>
        <taxon>Aspergillus subgen. Polypaecilum</taxon>
    </lineage>
</organism>
<evidence type="ECO:0000313" key="2">
    <source>
        <dbReference type="EMBL" id="RJE21119.1"/>
    </source>
</evidence>
<keyword evidence="2" id="KW-0808">Transferase</keyword>
<comment type="caution">
    <text evidence="2">The sequence shown here is derived from an EMBL/GenBank/DDBJ whole genome shotgun (WGS) entry which is preliminary data.</text>
</comment>
<protein>
    <submittedName>
        <fullName evidence="2">UDP-glucoronosyl and UDP-glucosyl transferase</fullName>
    </submittedName>
</protein>
<feature type="signal peptide" evidence="1">
    <location>
        <begin position="1"/>
        <end position="21"/>
    </location>
</feature>
<reference evidence="3" key="1">
    <citation type="submission" date="2017-02" db="EMBL/GenBank/DDBJ databases">
        <authorList>
            <person name="Tafer H."/>
            <person name="Lopandic K."/>
        </authorList>
    </citation>
    <scope>NUCLEOTIDE SEQUENCE [LARGE SCALE GENOMIC DNA]</scope>
    <source>
        <strain evidence="3">CBS 366.77</strain>
    </source>
</reference>
<dbReference type="SUPFAM" id="SSF53756">
    <property type="entry name" value="UDP-Glycosyltransferase/glycogen phosphorylase"/>
    <property type="match status" value="1"/>
</dbReference>
<evidence type="ECO:0000256" key="1">
    <source>
        <dbReference type="SAM" id="SignalP"/>
    </source>
</evidence>
<keyword evidence="1" id="KW-0732">Signal</keyword>
<evidence type="ECO:0000313" key="3">
    <source>
        <dbReference type="Proteomes" id="UP000266188"/>
    </source>
</evidence>
<keyword evidence="3" id="KW-1185">Reference proteome</keyword>
<proteinExistence type="predicted"/>
<name>A0A3A2ZD91_9EURO</name>
<gene>
    <name evidence="2" type="ORF">PHISCL_06553</name>
</gene>
<dbReference type="GO" id="GO:0016740">
    <property type="term" value="F:transferase activity"/>
    <property type="evidence" value="ECO:0007669"/>
    <property type="project" value="UniProtKB-KW"/>
</dbReference>
<sequence>MAKLKWTVLLAIFMIIKYAYSIPDDIETPNKRILLISNSERGQANIFLATSQALLTNYPSVEIHWLSFPGLSDAVATVSESTAPQNAHPIIFHQINGTAYLDKVAENGINVSDLPRPPGVFGALSGFKNLPTLYVPWNGSEYMAIYNDITRTIEKVDPGLVVLDTMFTPAQDAVRQLQREHVLLSPNSLRDFSVASQPRGEMFWKFPV</sequence>
<dbReference type="AlphaFoldDB" id="A0A3A2ZD91"/>
<feature type="chain" id="PRO_5017287631" evidence="1">
    <location>
        <begin position="22"/>
        <end position="208"/>
    </location>
</feature>
<dbReference type="Gene3D" id="3.40.50.2000">
    <property type="entry name" value="Glycogen Phosphorylase B"/>
    <property type="match status" value="1"/>
</dbReference>
<accession>A0A3A2ZD91</accession>